<dbReference type="InParanoid" id="A0A059CBV1"/>
<dbReference type="InterPro" id="IPR045073">
    <property type="entry name" value="Omega/Tau-like"/>
</dbReference>
<evidence type="ECO:0000256" key="6">
    <source>
        <dbReference type="ARBA" id="ARBA00025743"/>
    </source>
</evidence>
<keyword evidence="5" id="KW-0808">Transferase</keyword>
<dbReference type="GO" id="GO:0006749">
    <property type="term" value="P:glutathione metabolic process"/>
    <property type="evidence" value="ECO:0000318"/>
    <property type="project" value="GO_Central"/>
</dbReference>
<dbReference type="PROSITE" id="PS50405">
    <property type="entry name" value="GST_CTER"/>
    <property type="match status" value="1"/>
</dbReference>
<dbReference type="GO" id="GO:0009407">
    <property type="term" value="P:toxin catabolic process"/>
    <property type="evidence" value="ECO:0007669"/>
    <property type="project" value="UniProtKB-ARBA"/>
</dbReference>
<dbReference type="Gene3D" id="3.40.30.10">
    <property type="entry name" value="Glutaredoxin"/>
    <property type="match status" value="1"/>
</dbReference>
<dbReference type="InterPro" id="IPR004046">
    <property type="entry name" value="GST_C"/>
</dbReference>
<evidence type="ECO:0000256" key="5">
    <source>
        <dbReference type="ARBA" id="ARBA00022679"/>
    </source>
</evidence>
<dbReference type="InterPro" id="IPR010987">
    <property type="entry name" value="Glutathione-S-Trfase_C-like"/>
</dbReference>
<dbReference type="SFLD" id="SFLDG01152">
    <property type="entry name" value="Main.3:_Omega-_and_Tau-like"/>
    <property type="match status" value="1"/>
</dbReference>
<dbReference type="FunFam" id="1.20.1050.10:FF:000012">
    <property type="entry name" value="Tau class glutathione S-transferase"/>
    <property type="match status" value="1"/>
</dbReference>
<dbReference type="InterPro" id="IPR045074">
    <property type="entry name" value="GST_C_Tau"/>
</dbReference>
<dbReference type="InterPro" id="IPR004045">
    <property type="entry name" value="Glutathione_S-Trfase_N"/>
</dbReference>
<dbReference type="PANTHER" id="PTHR11260:SF775">
    <property type="entry name" value="GLUTATHIONE S-TRANSFERASE U10"/>
    <property type="match status" value="1"/>
</dbReference>
<comment type="subcellular location">
    <subcellularLocation>
        <location evidence="1">Cytoplasm</location>
        <location evidence="1">Cytosol</location>
    </subcellularLocation>
</comment>
<keyword evidence="4" id="KW-0216">Detoxification</keyword>
<evidence type="ECO:0000256" key="3">
    <source>
        <dbReference type="ARBA" id="ARBA00022490"/>
    </source>
</evidence>
<feature type="domain" description="GST N-terminal" evidence="8">
    <location>
        <begin position="70"/>
        <end position="149"/>
    </location>
</feature>
<evidence type="ECO:0000256" key="7">
    <source>
        <dbReference type="ARBA" id="ARBA00047960"/>
    </source>
</evidence>
<organism evidence="10">
    <name type="scientific">Eucalyptus grandis</name>
    <name type="common">Flooded gum</name>
    <dbReference type="NCBI Taxonomy" id="71139"/>
    <lineage>
        <taxon>Eukaryota</taxon>
        <taxon>Viridiplantae</taxon>
        <taxon>Streptophyta</taxon>
        <taxon>Embryophyta</taxon>
        <taxon>Tracheophyta</taxon>
        <taxon>Spermatophyta</taxon>
        <taxon>Magnoliopsida</taxon>
        <taxon>eudicotyledons</taxon>
        <taxon>Gunneridae</taxon>
        <taxon>Pentapetalae</taxon>
        <taxon>rosids</taxon>
        <taxon>malvids</taxon>
        <taxon>Myrtales</taxon>
        <taxon>Myrtaceae</taxon>
        <taxon>Myrtoideae</taxon>
        <taxon>Eucalypteae</taxon>
        <taxon>Eucalyptus</taxon>
    </lineage>
</organism>
<comment type="similarity">
    <text evidence="6">Belongs to the GST superfamily. Tau family.</text>
</comment>
<evidence type="ECO:0000259" key="9">
    <source>
        <dbReference type="PROSITE" id="PS50405"/>
    </source>
</evidence>
<dbReference type="SUPFAM" id="SSF52833">
    <property type="entry name" value="Thioredoxin-like"/>
    <property type="match status" value="1"/>
</dbReference>
<evidence type="ECO:0000256" key="4">
    <source>
        <dbReference type="ARBA" id="ARBA00022575"/>
    </source>
</evidence>
<dbReference type="InterPro" id="IPR036282">
    <property type="entry name" value="Glutathione-S-Trfase_C_sf"/>
</dbReference>
<name>A0A059CBV1_EUCGR</name>
<dbReference type="FunFam" id="3.40.30.10:FF:000014">
    <property type="entry name" value="Tau class glutathione S-transferase"/>
    <property type="match status" value="1"/>
</dbReference>
<proteinExistence type="inferred from homology"/>
<dbReference type="CDD" id="cd03058">
    <property type="entry name" value="GST_N_Tau"/>
    <property type="match status" value="1"/>
</dbReference>
<dbReference type="Gene3D" id="1.20.1050.10">
    <property type="match status" value="1"/>
</dbReference>
<dbReference type="Pfam" id="PF02798">
    <property type="entry name" value="GST_N"/>
    <property type="match status" value="1"/>
</dbReference>
<evidence type="ECO:0000313" key="10">
    <source>
        <dbReference type="EMBL" id="KCW75661.1"/>
    </source>
</evidence>
<dbReference type="SUPFAM" id="SSF47616">
    <property type="entry name" value="GST C-terminal domain-like"/>
    <property type="match status" value="1"/>
</dbReference>
<dbReference type="EMBL" id="KK198756">
    <property type="protein sequence ID" value="KCW75661.1"/>
    <property type="molecule type" value="Genomic_DNA"/>
</dbReference>
<evidence type="ECO:0000256" key="1">
    <source>
        <dbReference type="ARBA" id="ARBA00004514"/>
    </source>
</evidence>
<dbReference type="SFLD" id="SFLDS00019">
    <property type="entry name" value="Glutathione_Transferase_(cytos"/>
    <property type="match status" value="1"/>
</dbReference>
<dbReference type="GO" id="GO:0004364">
    <property type="term" value="F:glutathione transferase activity"/>
    <property type="evidence" value="ECO:0000318"/>
    <property type="project" value="GO_Central"/>
</dbReference>
<dbReference type="Pfam" id="PF00043">
    <property type="entry name" value="GST_C"/>
    <property type="match status" value="1"/>
</dbReference>
<dbReference type="SFLD" id="SFLDG00358">
    <property type="entry name" value="Main_(cytGST)"/>
    <property type="match status" value="1"/>
</dbReference>
<evidence type="ECO:0000256" key="2">
    <source>
        <dbReference type="ARBA" id="ARBA00012452"/>
    </source>
</evidence>
<dbReference type="CDD" id="cd03185">
    <property type="entry name" value="GST_C_Tau"/>
    <property type="match status" value="1"/>
</dbReference>
<dbReference type="InterPro" id="IPR040079">
    <property type="entry name" value="Glutathione_S-Trfase"/>
</dbReference>
<dbReference type="OMA" id="IAGWLEV"/>
<dbReference type="GO" id="GO:0005737">
    <property type="term" value="C:cytoplasm"/>
    <property type="evidence" value="ECO:0000318"/>
    <property type="project" value="GO_Central"/>
</dbReference>
<dbReference type="AlphaFoldDB" id="A0A059CBV1"/>
<reference evidence="10" key="1">
    <citation type="submission" date="2013-07" db="EMBL/GenBank/DDBJ databases">
        <title>The genome of Eucalyptus grandis.</title>
        <authorList>
            <person name="Schmutz J."/>
            <person name="Hayes R."/>
            <person name="Myburg A."/>
            <person name="Tuskan G."/>
            <person name="Grattapaglia D."/>
            <person name="Rokhsar D.S."/>
        </authorList>
    </citation>
    <scope>NUCLEOTIDE SEQUENCE</scope>
    <source>
        <tissue evidence="10">Leaf extractions</tissue>
    </source>
</reference>
<dbReference type="PANTHER" id="PTHR11260">
    <property type="entry name" value="GLUTATHIONE S-TRANSFERASE, GST, SUPERFAMILY, GST DOMAIN CONTAINING"/>
    <property type="match status" value="1"/>
</dbReference>
<dbReference type="STRING" id="71139.A0A059CBV1"/>
<sequence length="293" mass="33798">MPIFPSFSLKKCINRSKVSTRQKSISNEVKLSVLIKYSEYIIIPYGSLNYVELDQDSEEEGHCSNKCGMEGVKLLGACPSPFSHRVIWALKLKGVEYEYVEEDLGNKSDELLRFNPVHKKIPVLIHRGRPVAESAVILEYIEESWPQNPLLPQDPYQKAVARFWIKFNEDKSPIFFKFFQSTGEQQEEAKKEAKKILNTIEEHALREEDNFFAGDKIGLQDLVFGWLAWWLQVLEEVAGVKLLEASEYPRLHRWAQNFRAHDVIGSNLPEREAMLAHFKRLRETFIASSPSAV</sequence>
<gene>
    <name evidence="10" type="ORF">EUGRSUZ_D00024</name>
</gene>
<dbReference type="PROSITE" id="PS50404">
    <property type="entry name" value="GST_NTER"/>
    <property type="match status" value="1"/>
</dbReference>
<dbReference type="InterPro" id="IPR036249">
    <property type="entry name" value="Thioredoxin-like_sf"/>
</dbReference>
<accession>A0A059CBV1</accession>
<dbReference type="EC" id="2.5.1.18" evidence="2"/>
<evidence type="ECO:0000259" key="8">
    <source>
        <dbReference type="PROSITE" id="PS50404"/>
    </source>
</evidence>
<comment type="catalytic activity">
    <reaction evidence="7">
        <text>RX + glutathione = an S-substituted glutathione + a halide anion + H(+)</text>
        <dbReference type="Rhea" id="RHEA:16437"/>
        <dbReference type="ChEBI" id="CHEBI:15378"/>
        <dbReference type="ChEBI" id="CHEBI:16042"/>
        <dbReference type="ChEBI" id="CHEBI:17792"/>
        <dbReference type="ChEBI" id="CHEBI:57925"/>
        <dbReference type="ChEBI" id="CHEBI:90779"/>
        <dbReference type="EC" id="2.5.1.18"/>
    </reaction>
</comment>
<keyword evidence="3" id="KW-0963">Cytoplasm</keyword>
<dbReference type="Gramene" id="KCW75661">
    <property type="protein sequence ID" value="KCW75661"/>
    <property type="gene ID" value="EUGRSUZ_D00024"/>
</dbReference>
<feature type="domain" description="GST C-terminal" evidence="9">
    <location>
        <begin position="154"/>
        <end position="285"/>
    </location>
</feature>
<dbReference type="GO" id="GO:0005829">
    <property type="term" value="C:cytosol"/>
    <property type="evidence" value="ECO:0007669"/>
    <property type="project" value="UniProtKB-SubCell"/>
</dbReference>
<protein>
    <recommendedName>
        <fullName evidence="2">glutathione transferase</fullName>
        <ecNumber evidence="2">2.5.1.18</ecNumber>
    </recommendedName>
</protein>